<dbReference type="InterPro" id="IPR012337">
    <property type="entry name" value="RNaseH-like_sf"/>
</dbReference>
<evidence type="ECO:0000259" key="7">
    <source>
        <dbReference type="PROSITE" id="PS50994"/>
    </source>
</evidence>
<feature type="region of interest" description="Disordered" evidence="5">
    <location>
        <begin position="672"/>
        <end position="697"/>
    </location>
</feature>
<dbReference type="InterPro" id="IPR019787">
    <property type="entry name" value="Znf_PHD-finger"/>
</dbReference>
<feature type="region of interest" description="Disordered" evidence="5">
    <location>
        <begin position="1"/>
        <end position="53"/>
    </location>
</feature>
<dbReference type="InterPro" id="IPR043128">
    <property type="entry name" value="Rev_trsase/Diguanyl_cyclase"/>
</dbReference>
<dbReference type="InterPro" id="IPR005312">
    <property type="entry name" value="DUF1759"/>
</dbReference>
<reference evidence="8" key="2">
    <citation type="submission" date="2025-05" db="UniProtKB">
        <authorList>
            <consortium name="EnsemblMetazoa"/>
        </authorList>
    </citation>
    <scope>IDENTIFICATION</scope>
    <source>
        <strain evidence="8">Foshan</strain>
    </source>
</reference>
<dbReference type="PANTHER" id="PTHR47331">
    <property type="entry name" value="PHD-TYPE DOMAIN-CONTAINING PROTEIN"/>
    <property type="match status" value="1"/>
</dbReference>
<dbReference type="InterPro" id="IPR000477">
    <property type="entry name" value="RT_dom"/>
</dbReference>
<dbReference type="InterPro" id="IPR019786">
    <property type="entry name" value="Zinc_finger_PHD-type_CS"/>
</dbReference>
<keyword evidence="1" id="KW-0479">Metal-binding</keyword>
<dbReference type="Proteomes" id="UP000069940">
    <property type="component" value="Unassembled WGS sequence"/>
</dbReference>
<evidence type="ECO:0000256" key="2">
    <source>
        <dbReference type="ARBA" id="ARBA00022771"/>
    </source>
</evidence>
<dbReference type="InterPro" id="IPR001965">
    <property type="entry name" value="Znf_PHD"/>
</dbReference>
<dbReference type="Gene3D" id="3.30.40.10">
    <property type="entry name" value="Zinc/RING finger domain, C3HC4 (zinc finger)"/>
    <property type="match status" value="1"/>
</dbReference>
<proteinExistence type="predicted"/>
<dbReference type="GeneID" id="109430877"/>
<dbReference type="Pfam" id="PF03564">
    <property type="entry name" value="DUF1759"/>
    <property type="match status" value="1"/>
</dbReference>
<feature type="region of interest" description="Disordered" evidence="5">
    <location>
        <begin position="554"/>
        <end position="573"/>
    </location>
</feature>
<feature type="compositionally biased region" description="Polar residues" evidence="5">
    <location>
        <begin position="554"/>
        <end position="564"/>
    </location>
</feature>
<dbReference type="PROSITE" id="PS50016">
    <property type="entry name" value="ZF_PHD_2"/>
    <property type="match status" value="1"/>
</dbReference>
<keyword evidence="9" id="KW-1185">Reference proteome</keyword>
<dbReference type="SMART" id="SM00249">
    <property type="entry name" value="PHD"/>
    <property type="match status" value="1"/>
</dbReference>
<dbReference type="SUPFAM" id="SSF53098">
    <property type="entry name" value="Ribonuclease H-like"/>
    <property type="match status" value="1"/>
</dbReference>
<evidence type="ECO:0000313" key="9">
    <source>
        <dbReference type="Proteomes" id="UP000069940"/>
    </source>
</evidence>
<evidence type="ECO:0000313" key="8">
    <source>
        <dbReference type="EnsemblMetazoa" id="AALFPA23_011536.P16366"/>
    </source>
</evidence>
<keyword evidence="2 4" id="KW-0863">Zinc-finger</keyword>
<dbReference type="SUPFAM" id="SSF56672">
    <property type="entry name" value="DNA/RNA polymerases"/>
    <property type="match status" value="1"/>
</dbReference>
<dbReference type="InterPro" id="IPR001584">
    <property type="entry name" value="Integrase_cat-core"/>
</dbReference>
<evidence type="ECO:0000256" key="3">
    <source>
        <dbReference type="ARBA" id="ARBA00022833"/>
    </source>
</evidence>
<reference evidence="9" key="1">
    <citation type="journal article" date="2015" name="Proc. Natl. Acad. Sci. U.S.A.">
        <title>Genome sequence of the Asian Tiger mosquito, Aedes albopictus, reveals insights into its biology, genetics, and evolution.</title>
        <authorList>
            <person name="Chen X.G."/>
            <person name="Jiang X."/>
            <person name="Gu J."/>
            <person name="Xu M."/>
            <person name="Wu Y."/>
            <person name="Deng Y."/>
            <person name="Zhang C."/>
            <person name="Bonizzoni M."/>
            <person name="Dermauw W."/>
            <person name="Vontas J."/>
            <person name="Armbruster P."/>
            <person name="Huang X."/>
            <person name="Yang Y."/>
            <person name="Zhang H."/>
            <person name="He W."/>
            <person name="Peng H."/>
            <person name="Liu Y."/>
            <person name="Wu K."/>
            <person name="Chen J."/>
            <person name="Lirakis M."/>
            <person name="Topalis P."/>
            <person name="Van Leeuwen T."/>
            <person name="Hall A.B."/>
            <person name="Jiang X."/>
            <person name="Thorpe C."/>
            <person name="Mueller R.L."/>
            <person name="Sun C."/>
            <person name="Waterhouse R.M."/>
            <person name="Yan G."/>
            <person name="Tu Z.J."/>
            <person name="Fang X."/>
            <person name="James A.A."/>
        </authorList>
    </citation>
    <scope>NUCLEOTIDE SEQUENCE [LARGE SCALE GENOMIC DNA]</scope>
    <source>
        <strain evidence="9">Foshan</strain>
    </source>
</reference>
<dbReference type="EnsemblMetazoa" id="AALFPA23_011536.R16365">
    <property type="protein sequence ID" value="AALFPA23_011536.P16365"/>
    <property type="gene ID" value="AALFPA23_011536"/>
</dbReference>
<dbReference type="Gene3D" id="3.30.70.270">
    <property type="match status" value="1"/>
</dbReference>
<feature type="region of interest" description="Disordered" evidence="5">
    <location>
        <begin position="116"/>
        <end position="169"/>
    </location>
</feature>
<dbReference type="PANTHER" id="PTHR47331:SF1">
    <property type="entry name" value="GAG-LIKE PROTEIN"/>
    <property type="match status" value="1"/>
</dbReference>
<dbReference type="PROSITE" id="PS50994">
    <property type="entry name" value="INTEGRASE"/>
    <property type="match status" value="1"/>
</dbReference>
<feature type="compositionally biased region" description="Basic and acidic residues" evidence="5">
    <location>
        <begin position="1"/>
        <end position="14"/>
    </location>
</feature>
<protein>
    <submittedName>
        <fullName evidence="8">Uncharacterized protein</fullName>
    </submittedName>
</protein>
<dbReference type="CDD" id="cd01644">
    <property type="entry name" value="RT_pepA17"/>
    <property type="match status" value="1"/>
</dbReference>
<feature type="compositionally biased region" description="Basic and acidic residues" evidence="5">
    <location>
        <begin position="128"/>
        <end position="154"/>
    </location>
</feature>
<feature type="compositionally biased region" description="Polar residues" evidence="5">
    <location>
        <begin position="116"/>
        <end position="127"/>
    </location>
</feature>
<feature type="compositionally biased region" description="Basic residues" evidence="5">
    <location>
        <begin position="15"/>
        <end position="24"/>
    </location>
</feature>
<dbReference type="InterPro" id="IPR043502">
    <property type="entry name" value="DNA/RNA_pol_sf"/>
</dbReference>
<dbReference type="InterPro" id="IPR013083">
    <property type="entry name" value="Znf_RING/FYVE/PHD"/>
</dbReference>
<accession>A0ABM1YRL3</accession>
<dbReference type="EnsemblMetazoa" id="AALFPA23_011536.R16366">
    <property type="protein sequence ID" value="AALFPA23_011536.P16366"/>
    <property type="gene ID" value="AALFPA23_011536"/>
</dbReference>
<dbReference type="RefSeq" id="XP_062710415.1">
    <property type="nucleotide sequence ID" value="XM_062854431.1"/>
</dbReference>
<dbReference type="PROSITE" id="PS01359">
    <property type="entry name" value="ZF_PHD_1"/>
    <property type="match status" value="1"/>
</dbReference>
<dbReference type="Pfam" id="PF05380">
    <property type="entry name" value="Peptidase_A17"/>
    <property type="match status" value="1"/>
</dbReference>
<dbReference type="RefSeq" id="XP_062710412.1">
    <property type="nucleotide sequence ID" value="XM_062854428.1"/>
</dbReference>
<name>A0ABM1YRL3_AEDAL</name>
<dbReference type="InterPro" id="IPR040676">
    <property type="entry name" value="DUF5641"/>
</dbReference>
<evidence type="ECO:0000256" key="1">
    <source>
        <dbReference type="ARBA" id="ARBA00022723"/>
    </source>
</evidence>
<dbReference type="InterPro" id="IPR011011">
    <property type="entry name" value="Znf_FYVE_PHD"/>
</dbReference>
<dbReference type="Gene3D" id="3.10.10.10">
    <property type="entry name" value="HIV Type 1 Reverse Transcriptase, subunit A, domain 1"/>
    <property type="match status" value="1"/>
</dbReference>
<sequence length="2004" mass="226716">MSNRSELDKGEKGGRKNKVAKSKSSRNEVNECTENSGPVVVVTDESDPPNVSAINKTLPGRSCKSCRGPDAGGMVQCDECSKWHHFTCVGVTEDVENHSWSCPKCVSAKWVQRENSTSSKHLQPSDASQREPDQAVNPDHERDLARDGESDRVLQKVPSIVKSTSSKRSSRTLLKLQMEKLEEEHRLEREYLDRKYALLQEMASEDGSSYTSSVSSSMNRVRDWVKSNNQKEDDPINQVPFEPQRNSTHYLQSVRPENPDRLSAGIDQLSIGRTFSVGGGIPNHLHSAGPVTSVNFREDVQLQPKSTMRSSVPVVPSYYQQPSAPRYHPSAALLPGTSTQRGEFLREPTVVQHDHSRHVEDFDDPCPITAKQIAARQAISKELPAFSGKPDEWPIFFSAFSNTTAMCGFTDGENTTRLQKCLTGKAYDSVKSLLMHPSNVKRVIATLRMRFGQPEAIVQSLIERINTLPTLREDKLETIMDFAVEVQNFCSIVDACGLEEHMYNVAMLHQLVSKLPPSIKLDWARHRQMFSKINLATFGNWMYSLAEAASSVTIPGSSPGSQEPKTVRGEPRLQKKGSGFLNAHLETESTAARETSELQKNTKGGCLVCKACCDSVVDCKQFLELSRGSRWAVVREFGLCRRCLLKHNGSCDAKACGKDGCTFKHHALLHKEQSGKHETTPSESTGNPDSAHHGCNTHRSHSSSALFRYIPVIVYGEKSSVHTFAFLDDGSELTLLDNDLANELGLTGSEVPLNLRWTGGTERCEKESRITRLAITGVQDRAKQFTLDEVRTVKELQLPHQSLDMDEMKERYPHLRGLPIKSYERVRPRILIGMKHVHVSLVLQSREGKPEQPIATKTRLGWTVCGASYENRGSSMVHYTFHIGTTATSDEDLHQAMKEYFSLDSMGVVKSNQSLLSSEDQRAYSLLEARTIRKGNRYETGLLWRFDNSRLPNSRSMALHRHQLLEKRMQKDPQLAAALNQKIADYRQKGYIRKLQKDEESKSLQRSWYLPVFPVVNPNKPGKIRIVWDAAATTYGVSLNSALLKGPDQLCSLFSILVQFRKHRIGITGDISEMFHQVQIREEDRPCQRFFWNEDGTTAVYEMCVMTFGACCSPSSAQYVKNLNAERFSGQYPEAVDTITKKHYVDDMLDSVESEEEAIQLAQNVKYVHSQGGFEIRNWISNSEKVMAVLGGSETSTKCLNLCAEMSMEKVLGLWWCTESDAFTYKVGWNRYDEALLGGQRRPTKREVLRVLMTIFDPLGLIAHFLIYLKVLLQEIWRSGIQWDDEIDDNLLEKWKLWLRVLPEVEKVQIPRCYRTQVNYECDVQLHTFVDASENSFAAVSFLRFASESRVECIIVASKTRVAPLKFQSIPRLELQAAVLGIRLAQSIAESLSIRFTKRCFWTDSQDVLCWINSDHRRYSQFVAHRVSEILDITESTDWFWVPTKLNVADDATKWITQPDLSNESRWFKGPSFLCKSEEEWPAQPPRNNTTAAEVRANLVGHLSASRPLIVFENFSSWKRLARVVGFAQRFLNNCRQKKENLPGCDGVLSATETNDAEECILRLIQQETYADEISALKKQKAVPKTSTLVKLSPWLDDRGILRMLGRTSSCLFITKDAKNPIILPRDHHVTSLVISFYHNKFHHLNHETVVNELRQKYWIPRVRVCYSKVRKNCQRCKNERAIPHPPIMADLPPARLAAFTRPFTHVGIDYFGPIEVAIGRRVEKRWGMLATCMTTRAVHIEIAHSLSTSSCVMAIRNMIARRGIPRQIYCDRGTNFVGASRELARIAKDLNHEAIMSEIVSPDTQWSFNPPSSPHMGGSWERLIRSVKDNLASLNLPRKPSDEVLRNAFAEIENTLNARPLTHVAIEDHAAPALTPNHILLGSSSGTKPLTTLDDSSVAVRQCWRASQLIANQFWKRWLTDYLPEITRRTKWHSPCSRPLKVGDIVIITDPKLPRNCWPRGKIISTRPSKDGEVRSATVRTSSGVYERPVVKLAVLDIMREEE</sequence>
<dbReference type="InterPro" id="IPR036397">
    <property type="entry name" value="RNaseH_sf"/>
</dbReference>
<organism evidence="8 9">
    <name type="scientific">Aedes albopictus</name>
    <name type="common">Asian tiger mosquito</name>
    <name type="synonym">Stegomyia albopicta</name>
    <dbReference type="NCBI Taxonomy" id="7160"/>
    <lineage>
        <taxon>Eukaryota</taxon>
        <taxon>Metazoa</taxon>
        <taxon>Ecdysozoa</taxon>
        <taxon>Arthropoda</taxon>
        <taxon>Hexapoda</taxon>
        <taxon>Insecta</taxon>
        <taxon>Pterygota</taxon>
        <taxon>Neoptera</taxon>
        <taxon>Endopterygota</taxon>
        <taxon>Diptera</taxon>
        <taxon>Nematocera</taxon>
        <taxon>Culicoidea</taxon>
        <taxon>Culicidae</taxon>
        <taxon>Culicinae</taxon>
        <taxon>Aedini</taxon>
        <taxon>Aedes</taxon>
        <taxon>Stegomyia</taxon>
    </lineage>
</organism>
<dbReference type="Pfam" id="PF18701">
    <property type="entry name" value="DUF5641"/>
    <property type="match status" value="1"/>
</dbReference>
<feature type="domain" description="Integrase catalytic" evidence="7">
    <location>
        <begin position="1699"/>
        <end position="1885"/>
    </location>
</feature>
<evidence type="ECO:0000256" key="5">
    <source>
        <dbReference type="SAM" id="MobiDB-lite"/>
    </source>
</evidence>
<feature type="domain" description="PHD-type" evidence="6">
    <location>
        <begin position="60"/>
        <end position="108"/>
    </location>
</feature>
<keyword evidence="3" id="KW-0862">Zinc</keyword>
<evidence type="ECO:0000259" key="6">
    <source>
        <dbReference type="PROSITE" id="PS50016"/>
    </source>
</evidence>
<dbReference type="Pfam" id="PF00078">
    <property type="entry name" value="RVT_1"/>
    <property type="match status" value="1"/>
</dbReference>
<evidence type="ECO:0000256" key="4">
    <source>
        <dbReference type="PROSITE-ProRule" id="PRU00146"/>
    </source>
</evidence>
<dbReference type="InterPro" id="IPR008042">
    <property type="entry name" value="Retrotrans_Pao"/>
</dbReference>
<dbReference type="Pfam" id="PF00628">
    <property type="entry name" value="PHD"/>
    <property type="match status" value="1"/>
</dbReference>
<dbReference type="Gene3D" id="3.30.420.10">
    <property type="entry name" value="Ribonuclease H-like superfamily/Ribonuclease H"/>
    <property type="match status" value="1"/>
</dbReference>
<dbReference type="SUPFAM" id="SSF57903">
    <property type="entry name" value="FYVE/PHD zinc finger"/>
    <property type="match status" value="1"/>
</dbReference>